<keyword evidence="3" id="KW-1185">Reference proteome</keyword>
<comment type="caution">
    <text evidence="2">The sequence shown here is derived from an EMBL/GenBank/DDBJ whole genome shotgun (WGS) entry which is preliminary data.</text>
</comment>
<evidence type="ECO:0000313" key="3">
    <source>
        <dbReference type="Proteomes" id="UP000680865"/>
    </source>
</evidence>
<keyword evidence="1" id="KW-1133">Transmembrane helix</keyword>
<evidence type="ECO:0000313" key="2">
    <source>
        <dbReference type="EMBL" id="GIM78606.1"/>
    </source>
</evidence>
<keyword evidence="1" id="KW-0472">Membrane</keyword>
<sequence>MTVDDVIPDRDLLRARATRRLRLLGVVFAVLAGLGCVALLVGVFLTSSPVLLVPLAFLLALALLPVYTFRRVARNPALLQGADVTTQRAVSRAFKTGHAADPRVDALARDAAAHNRRNSWAPWLLTVATALVVGSFVLNIIGGGLEPADSLLLGGVIAFGYVTVVTWLSTVRSRRYGLGQPGPAEGGDTAA</sequence>
<dbReference type="Proteomes" id="UP000680865">
    <property type="component" value="Unassembled WGS sequence"/>
</dbReference>
<name>A0A919SW74_9ACTN</name>
<feature type="transmembrane region" description="Helical" evidence="1">
    <location>
        <begin position="151"/>
        <end position="171"/>
    </location>
</feature>
<organism evidence="2 3">
    <name type="scientific">Winogradskya consettensis</name>
    <dbReference type="NCBI Taxonomy" id="113560"/>
    <lineage>
        <taxon>Bacteria</taxon>
        <taxon>Bacillati</taxon>
        <taxon>Actinomycetota</taxon>
        <taxon>Actinomycetes</taxon>
        <taxon>Micromonosporales</taxon>
        <taxon>Micromonosporaceae</taxon>
        <taxon>Winogradskya</taxon>
    </lineage>
</organism>
<dbReference type="EMBL" id="BOQP01000035">
    <property type="protein sequence ID" value="GIM78606.1"/>
    <property type="molecule type" value="Genomic_DNA"/>
</dbReference>
<feature type="transmembrane region" description="Helical" evidence="1">
    <location>
        <begin position="123"/>
        <end position="145"/>
    </location>
</feature>
<proteinExistence type="predicted"/>
<accession>A0A919SW74</accession>
<dbReference type="AlphaFoldDB" id="A0A919SW74"/>
<feature type="transmembrane region" description="Helical" evidence="1">
    <location>
        <begin position="21"/>
        <end position="45"/>
    </location>
</feature>
<reference evidence="2" key="1">
    <citation type="submission" date="2021-03" db="EMBL/GenBank/DDBJ databases">
        <title>Whole genome shotgun sequence of Actinoplanes consettensis NBRC 14913.</title>
        <authorList>
            <person name="Komaki H."/>
            <person name="Tamura T."/>
        </authorList>
    </citation>
    <scope>NUCLEOTIDE SEQUENCE</scope>
    <source>
        <strain evidence="2">NBRC 14913</strain>
    </source>
</reference>
<feature type="transmembrane region" description="Helical" evidence="1">
    <location>
        <begin position="51"/>
        <end position="69"/>
    </location>
</feature>
<keyword evidence="1" id="KW-0812">Transmembrane</keyword>
<protein>
    <submittedName>
        <fullName evidence="2">Uncharacterized protein</fullName>
    </submittedName>
</protein>
<dbReference type="RefSeq" id="WP_213000673.1">
    <property type="nucleotide sequence ID" value="NZ_BAAATW010000001.1"/>
</dbReference>
<gene>
    <name evidence="2" type="ORF">Aco04nite_61280</name>
</gene>
<evidence type="ECO:0000256" key="1">
    <source>
        <dbReference type="SAM" id="Phobius"/>
    </source>
</evidence>